<keyword evidence="2" id="KW-1185">Reference proteome</keyword>
<accession>A0A8E0WN19</accession>
<dbReference type="InterPro" id="IPR011990">
    <property type="entry name" value="TPR-like_helical_dom_sf"/>
</dbReference>
<gene>
    <name evidence="1" type="ORF">REISMN_01145</name>
</gene>
<dbReference type="Gene3D" id="1.25.40.10">
    <property type="entry name" value="Tetratricopeptide repeat domain"/>
    <property type="match status" value="2"/>
</dbReference>
<organism evidence="1 2">
    <name type="scientific">Rickettsia tamurae subsp. buchneri</name>
    <dbReference type="NCBI Taxonomy" id="1462938"/>
    <lineage>
        <taxon>Bacteria</taxon>
        <taxon>Pseudomonadati</taxon>
        <taxon>Pseudomonadota</taxon>
        <taxon>Alphaproteobacteria</taxon>
        <taxon>Rickettsiales</taxon>
        <taxon>Rickettsiaceae</taxon>
        <taxon>Rickettsieae</taxon>
        <taxon>Rickettsia</taxon>
        <taxon>spotted fever group</taxon>
    </lineage>
</organism>
<evidence type="ECO:0008006" key="3">
    <source>
        <dbReference type="Google" id="ProtNLM"/>
    </source>
</evidence>
<name>A0A8E0WN19_9RICK</name>
<dbReference type="Proteomes" id="UP000027161">
    <property type="component" value="Unassembled WGS sequence"/>
</dbReference>
<dbReference type="InterPro" id="IPR027417">
    <property type="entry name" value="P-loop_NTPase"/>
</dbReference>
<reference evidence="1 2" key="1">
    <citation type="submission" date="2014-02" db="EMBL/GenBank/DDBJ databases">
        <title>Draft genome sequence of Rickettsia buchneri sp. nov. ISO7T.</title>
        <authorList>
            <person name="Felsheim R.F."/>
            <person name="Kurtti T.J."/>
            <person name="Munderloh U.G."/>
        </authorList>
    </citation>
    <scope>NUCLEOTIDE SEQUENCE [LARGE SCALE GENOMIC DNA]</scope>
    <source>
        <strain evidence="1 2">ISO7</strain>
    </source>
</reference>
<evidence type="ECO:0000313" key="1">
    <source>
        <dbReference type="EMBL" id="KDO03564.1"/>
    </source>
</evidence>
<comment type="caution">
    <text evidence="1">The sequence shown here is derived from an EMBL/GenBank/DDBJ whole genome shotgun (WGS) entry which is preliminary data.</text>
</comment>
<protein>
    <recommendedName>
        <fullName evidence="3">Tetratricopeptide repeat family protein</fullName>
    </recommendedName>
</protein>
<dbReference type="SUPFAM" id="SSF48452">
    <property type="entry name" value="TPR-like"/>
    <property type="match status" value="2"/>
</dbReference>
<proteinExistence type="predicted"/>
<dbReference type="EMBL" id="JFKF01000025">
    <property type="protein sequence ID" value="KDO03564.1"/>
    <property type="molecule type" value="Genomic_DNA"/>
</dbReference>
<evidence type="ECO:0000313" key="2">
    <source>
        <dbReference type="Proteomes" id="UP000027161"/>
    </source>
</evidence>
<dbReference type="Gene3D" id="3.40.50.300">
    <property type="entry name" value="P-loop containing nucleotide triphosphate hydrolases"/>
    <property type="match status" value="1"/>
</dbReference>
<dbReference type="RefSeq" id="WP_008580895.1">
    <property type="nucleotide sequence ID" value="NZ_CP113531.1"/>
</dbReference>
<dbReference type="SUPFAM" id="SSF52540">
    <property type="entry name" value="P-loop containing nucleoside triphosphate hydrolases"/>
    <property type="match status" value="1"/>
</dbReference>
<dbReference type="AlphaFoldDB" id="A0A8E0WN19"/>
<sequence>MNKYLLIIMVIIMPYTALAKEQISNFIIPVSYFVNHVKQLSLVTNNLTKYRKASIVGISGMGKTQLARMYAYENKDNYKLIWFIDCNLDINEEFLKLAKLINKKAKTHLILEDVSSVKKEVLSYLSSKDKWLLVFDNLKVKENHKIQEFINWEHNGHIIFGSQDGELLSNIVKMTAFDKSDAITLANNILENRDTKLAEFLNQEFAGYPIMIVQGAQLLNQVPGLDKEEYRRQIGQSTDKIKLNITLAIKELKPSARELLNKIALINNQAFSKDLLQIITGDKNNLDDDIYQLSKFALIANIDPNDTNPIFEMHDVIAQKIAEINGEKVNKVCLEDIIAQLVNARPKGSIKSLVFSNAKTIHENFEVIQNNVQKYNLNIHKVIKLNIALLADYLNAEDYYNAEKQISWFTEEDKRNQFKLWLMNNEEKATYAMYLSNIGIFNKCGLCNYHKAIEYFTRAQEILHNIKGYDNKKLSVLCCITVTQITLGQLQKAKETIEIIKKMFDDGLVDKNDIGRLNALIARLLYNDGRYNEALIAENTAIETYIKSGLNSNDLVFTDPYLLKAEILNSLNQYQDAYVQTEQIYNMHKRVKKEDHSVFGRIFTQMSRAQLGLGNAKEALDYARKARTIFINDPSRPNNSRDIAVSPDIYLAKACVAEADALAALGQNEKAAKSYLDAENFYWNNYRENMGNVDEVSSMYLSAAKASCHLHEKAWYIKFHDQHIKQFGVDHPRSIEILNMDDTCYPEAQH</sequence>